<dbReference type="CDD" id="cd03221">
    <property type="entry name" value="ABCF_EF-3"/>
    <property type="match status" value="2"/>
</dbReference>
<dbReference type="Gene3D" id="1.10.287.380">
    <property type="entry name" value="Valyl-tRNA synthetase, C-terminal domain"/>
    <property type="match status" value="1"/>
</dbReference>
<dbReference type="PANTHER" id="PTHR42855">
    <property type="entry name" value="ABC TRANSPORTER ATP-BINDING SUBUNIT"/>
    <property type="match status" value="1"/>
</dbReference>
<feature type="binding site" evidence="11">
    <location>
        <begin position="36"/>
        <end position="43"/>
    </location>
    <ligand>
        <name>ATP</name>
        <dbReference type="ChEBI" id="CHEBI:30616"/>
        <label>1</label>
    </ligand>
</feature>
<gene>
    <name evidence="11" type="primary">uup</name>
    <name evidence="14" type="ORF">EV688_1081</name>
</gene>
<reference evidence="14 15" key="1">
    <citation type="submission" date="2019-03" db="EMBL/GenBank/DDBJ databases">
        <title>Genomic Encyclopedia of Type Strains, Phase IV (KMG-IV): sequencing the most valuable type-strain genomes for metagenomic binning, comparative biology and taxonomic classification.</title>
        <authorList>
            <person name="Goeker M."/>
        </authorList>
    </citation>
    <scope>NUCLEOTIDE SEQUENCE [LARGE SCALE GENOMIC DNA]</scope>
    <source>
        <strain evidence="14 15">DSM 23344</strain>
    </source>
</reference>
<feature type="domain" description="ABC transporter" evidence="13">
    <location>
        <begin position="316"/>
        <end position="533"/>
    </location>
</feature>
<proteinExistence type="inferred from homology"/>
<dbReference type="GO" id="GO:0005737">
    <property type="term" value="C:cytoplasm"/>
    <property type="evidence" value="ECO:0007669"/>
    <property type="project" value="UniProtKB-SubCell"/>
</dbReference>
<protein>
    <recommendedName>
        <fullName evidence="11">ATP-binding protein Uup</fullName>
        <ecNumber evidence="11">3.6.1.-</ecNumber>
    </recommendedName>
</protein>
<keyword evidence="5 11" id="KW-0378">Hydrolase</keyword>
<evidence type="ECO:0000256" key="2">
    <source>
        <dbReference type="ARBA" id="ARBA00022737"/>
    </source>
</evidence>
<keyword evidence="8 11" id="KW-0234">DNA repair</keyword>
<evidence type="ECO:0000256" key="12">
    <source>
        <dbReference type="SAM" id="MobiDB-lite"/>
    </source>
</evidence>
<dbReference type="PROSITE" id="PS00211">
    <property type="entry name" value="ABC_TRANSPORTER_1"/>
    <property type="match status" value="2"/>
</dbReference>
<evidence type="ECO:0000256" key="1">
    <source>
        <dbReference type="ARBA" id="ARBA00022490"/>
    </source>
</evidence>
<keyword evidence="3 11" id="KW-0547">Nucleotide-binding</keyword>
<dbReference type="PROSITE" id="PS50893">
    <property type="entry name" value="ABC_TRANSPORTER_2"/>
    <property type="match status" value="2"/>
</dbReference>
<dbReference type="OrthoDB" id="9762051at2"/>
<dbReference type="GO" id="GO:0003677">
    <property type="term" value="F:DNA binding"/>
    <property type="evidence" value="ECO:0007669"/>
    <property type="project" value="UniProtKB-UniRule"/>
</dbReference>
<comment type="caution">
    <text evidence="14">The sequence shown here is derived from an EMBL/GenBank/DDBJ whole genome shotgun (WGS) entry which is preliminary data.</text>
</comment>
<accession>A0A4R2L867</accession>
<sequence length="637" mass="70665">MDLLRLDRAALAFGTQVLLDDVELTLRRGERLGLLGRNGAGKTTLLKVLAGDIDLDSGERWVRPGIRMARLEQTLPDGDDATVYATVAGGLDDVGELIARYHAILGSGEDMDMQELSNVQQKLEAADGWRLQQRVETVLSQLQLPADVTLGSLSGGWRRRVALARALVGEPDILLLDEPTNHLDIPSIEWLETQLAQYGGAIVLITHDRRFLQRVAGRIAELDRGHLTLWEGTYRGFLDHQAHQAEIEERANALFDKKLAEEEKWIRQGIKARRTRNEGRVRALEKLRGERSERRERTGTASFSIEDGARSGKIVAELQHVSHGYGDKTLLRDFSTIIQRGDRIGIVGPNGAGKSTLVKIILGELAPDSGEVILGTKLEIAYSDQLRGKLDPEKNLIDNICEGQDFIEVNGKRRHAISYLGDFLFSPERIRTPVKALSGGEQNRAIMARLFTRPANLLVLDEPTNDLDIETLELLEEILLEFKGTVLLVSHDRDFMDNVVTSLMIVRGDGTVEEQAGSYSDWEARGGRLVERADTGRATLSESVAPPAAAPANSIPPTPKKSGGKRLSYKEKRELEQLPERIEMLESRHDALAAMTSAADFYQQPKDTIEAALAELNDVQQSLDAALERWTELDERA</sequence>
<dbReference type="GO" id="GO:0005524">
    <property type="term" value="F:ATP binding"/>
    <property type="evidence" value="ECO:0007669"/>
    <property type="project" value="UniProtKB-UniRule"/>
</dbReference>
<dbReference type="InterPro" id="IPR003439">
    <property type="entry name" value="ABC_transporter-like_ATP-bd"/>
</dbReference>
<dbReference type="GO" id="GO:0016887">
    <property type="term" value="F:ATP hydrolysis activity"/>
    <property type="evidence" value="ECO:0007669"/>
    <property type="project" value="UniProtKB-UniRule"/>
</dbReference>
<dbReference type="InterPro" id="IPR037118">
    <property type="entry name" value="Val-tRNA_synth_C_sf"/>
</dbReference>
<evidence type="ECO:0000256" key="5">
    <source>
        <dbReference type="ARBA" id="ARBA00022801"/>
    </source>
</evidence>
<evidence type="ECO:0000256" key="11">
    <source>
        <dbReference type="HAMAP-Rule" id="MF_00848"/>
    </source>
</evidence>
<comment type="catalytic activity">
    <reaction evidence="9 11">
        <text>ATP + H2O = ADP + phosphate + H(+)</text>
        <dbReference type="Rhea" id="RHEA:13065"/>
        <dbReference type="ChEBI" id="CHEBI:15377"/>
        <dbReference type="ChEBI" id="CHEBI:15378"/>
        <dbReference type="ChEBI" id="CHEBI:30616"/>
        <dbReference type="ChEBI" id="CHEBI:43474"/>
        <dbReference type="ChEBI" id="CHEBI:456216"/>
    </reaction>
</comment>
<evidence type="ECO:0000256" key="9">
    <source>
        <dbReference type="ARBA" id="ARBA00049360"/>
    </source>
</evidence>
<comment type="subcellular location">
    <subcellularLocation>
        <location evidence="11">Cytoplasm</location>
    </subcellularLocation>
    <text evidence="11">Associates with ribosomes.</text>
</comment>
<keyword evidence="1 11" id="KW-0963">Cytoplasm</keyword>
<keyword evidence="15" id="KW-1185">Reference proteome</keyword>
<dbReference type="Proteomes" id="UP000294980">
    <property type="component" value="Unassembled WGS sequence"/>
</dbReference>
<dbReference type="Gene3D" id="3.40.50.300">
    <property type="entry name" value="P-loop containing nucleotide triphosphate hydrolases"/>
    <property type="match status" value="2"/>
</dbReference>
<dbReference type="GO" id="GO:0043022">
    <property type="term" value="F:ribosome binding"/>
    <property type="evidence" value="ECO:0007669"/>
    <property type="project" value="UniProtKB-UniRule"/>
</dbReference>
<dbReference type="InterPro" id="IPR003593">
    <property type="entry name" value="AAA+_ATPase"/>
</dbReference>
<dbReference type="InterPro" id="IPR017871">
    <property type="entry name" value="ABC_transporter-like_CS"/>
</dbReference>
<dbReference type="InterPro" id="IPR043686">
    <property type="entry name" value="Uup"/>
</dbReference>
<dbReference type="Pfam" id="PF16326">
    <property type="entry name" value="ABC_tran_CTD"/>
    <property type="match status" value="1"/>
</dbReference>
<feature type="binding site" evidence="11">
    <location>
        <begin position="348"/>
        <end position="355"/>
    </location>
    <ligand>
        <name>ATP</name>
        <dbReference type="ChEBI" id="CHEBI:30616"/>
        <label>2</label>
    </ligand>
</feature>
<dbReference type="HAMAP" id="MF_00848">
    <property type="entry name" value="Uup"/>
    <property type="match status" value="1"/>
</dbReference>
<dbReference type="Pfam" id="PF12848">
    <property type="entry name" value="ABC_tran_Xtn"/>
    <property type="match status" value="1"/>
</dbReference>
<dbReference type="EMBL" id="SLWX01000008">
    <property type="protein sequence ID" value="TCO75435.1"/>
    <property type="molecule type" value="Genomic_DNA"/>
</dbReference>
<dbReference type="AlphaFoldDB" id="A0A4R2L867"/>
<dbReference type="RefSeq" id="WP_117318117.1">
    <property type="nucleotide sequence ID" value="NZ_QQSW01000010.1"/>
</dbReference>
<evidence type="ECO:0000256" key="6">
    <source>
        <dbReference type="ARBA" id="ARBA00022840"/>
    </source>
</evidence>
<name>A0A4R2L867_9GAMM</name>
<feature type="domain" description="ABC transporter" evidence="13">
    <location>
        <begin position="4"/>
        <end position="249"/>
    </location>
</feature>
<evidence type="ECO:0000313" key="15">
    <source>
        <dbReference type="Proteomes" id="UP000294980"/>
    </source>
</evidence>
<dbReference type="FunFam" id="3.40.50.300:FF:000011">
    <property type="entry name" value="Putative ABC transporter ATP-binding component"/>
    <property type="match status" value="1"/>
</dbReference>
<organism evidence="14 15">
    <name type="scientific">Chromatocurvus halotolerans</name>
    <dbReference type="NCBI Taxonomy" id="1132028"/>
    <lineage>
        <taxon>Bacteria</taxon>
        <taxon>Pseudomonadati</taxon>
        <taxon>Pseudomonadota</taxon>
        <taxon>Gammaproteobacteria</taxon>
        <taxon>Cellvibrionales</taxon>
        <taxon>Halieaceae</taxon>
        <taxon>Chromatocurvus</taxon>
    </lineage>
</organism>
<dbReference type="InterPro" id="IPR032524">
    <property type="entry name" value="ABC_tran_C"/>
</dbReference>
<evidence type="ECO:0000313" key="14">
    <source>
        <dbReference type="EMBL" id="TCO75435.1"/>
    </source>
</evidence>
<evidence type="ECO:0000256" key="4">
    <source>
        <dbReference type="ARBA" id="ARBA00022763"/>
    </source>
</evidence>
<evidence type="ECO:0000259" key="13">
    <source>
        <dbReference type="PROSITE" id="PS50893"/>
    </source>
</evidence>
<dbReference type="GO" id="GO:0006281">
    <property type="term" value="P:DNA repair"/>
    <property type="evidence" value="ECO:0007669"/>
    <property type="project" value="UniProtKB-KW"/>
</dbReference>
<dbReference type="EC" id="3.6.1.-" evidence="11"/>
<comment type="function">
    <text evidence="11">Probably plays a role in ribosome assembly or function. May be involved in resolution of branched DNA intermediates that result from template switching in postreplication gaps. Binds DNA and has ATPase activity.</text>
</comment>
<dbReference type="Pfam" id="PF00005">
    <property type="entry name" value="ABC_tran"/>
    <property type="match status" value="2"/>
</dbReference>
<dbReference type="InterPro" id="IPR032781">
    <property type="entry name" value="ABC_tran_Xtn"/>
</dbReference>
<keyword evidence="2 11" id="KW-0677">Repeat</keyword>
<keyword evidence="6 11" id="KW-0067">ATP-binding</keyword>
<evidence type="ECO:0000256" key="7">
    <source>
        <dbReference type="ARBA" id="ARBA00023125"/>
    </source>
</evidence>
<evidence type="ECO:0000256" key="8">
    <source>
        <dbReference type="ARBA" id="ARBA00023204"/>
    </source>
</evidence>
<dbReference type="InterPro" id="IPR051309">
    <property type="entry name" value="ABCF_ATPase"/>
</dbReference>
<keyword evidence="4 11" id="KW-0227">DNA damage</keyword>
<dbReference type="SUPFAM" id="SSF52540">
    <property type="entry name" value="P-loop containing nucleoside triphosphate hydrolases"/>
    <property type="match status" value="2"/>
</dbReference>
<keyword evidence="7 11" id="KW-0238">DNA-binding</keyword>
<evidence type="ECO:0000256" key="3">
    <source>
        <dbReference type="ARBA" id="ARBA00022741"/>
    </source>
</evidence>
<evidence type="ECO:0000256" key="10">
    <source>
        <dbReference type="ARBA" id="ARBA00061478"/>
    </source>
</evidence>
<dbReference type="SMART" id="SM00382">
    <property type="entry name" value="AAA"/>
    <property type="match status" value="2"/>
</dbReference>
<dbReference type="PANTHER" id="PTHR42855:SF1">
    <property type="entry name" value="ABC TRANSPORTER DOMAIN-CONTAINING PROTEIN"/>
    <property type="match status" value="1"/>
</dbReference>
<dbReference type="FunFam" id="3.40.50.300:FF:000309">
    <property type="entry name" value="ABC transporter ATP-binding protein"/>
    <property type="match status" value="1"/>
</dbReference>
<feature type="region of interest" description="Disordered" evidence="12">
    <location>
        <begin position="542"/>
        <end position="570"/>
    </location>
</feature>
<dbReference type="InterPro" id="IPR027417">
    <property type="entry name" value="P-loop_NTPase"/>
</dbReference>
<comment type="similarity">
    <text evidence="10 11">Belongs to the ABC transporter superfamily. ABCF family. Uup subfamily.</text>
</comment>